<accession>D8M6R3</accession>
<dbReference type="OrthoDB" id="47374at2759"/>
<evidence type="ECO:0000313" key="4">
    <source>
        <dbReference type="EMBL" id="CBK23481.2"/>
    </source>
</evidence>
<dbReference type="RefSeq" id="XP_012897529.1">
    <property type="nucleotide sequence ID" value="XM_013042075.1"/>
</dbReference>
<dbReference type="FunCoup" id="D8M6R3">
    <property type="interactions" value="261"/>
</dbReference>
<feature type="domain" description="N-acetyltransferase" evidence="3">
    <location>
        <begin position="30"/>
        <end position="172"/>
    </location>
</feature>
<dbReference type="CDD" id="cd04301">
    <property type="entry name" value="NAT_SF"/>
    <property type="match status" value="1"/>
</dbReference>
<dbReference type="GeneID" id="24922753"/>
<dbReference type="InterPro" id="IPR051556">
    <property type="entry name" value="N-term/lysine_N-AcTrnsfr"/>
</dbReference>
<dbReference type="Pfam" id="PF00583">
    <property type="entry name" value="Acetyltransf_1"/>
    <property type="match status" value="1"/>
</dbReference>
<protein>
    <submittedName>
        <fullName evidence="4">Acyl-CoA N-acyltransferase</fullName>
    </submittedName>
</protein>
<proteinExistence type="predicted"/>
<sequence>MKNRGDSIIANNTHNQKRIVQRMPAMFDTKRIYELPVLKHNIAAVQLIFQTVFQESLSDSFLQKAIDHNKSLTKLIILDNIPVGFVYSHINHDAASRSKNSNTLVIDCICILKNYQRHGIGSHIVNSLIERAQSGLHVSNVEVVAQKDNGSMEFFSKCGFCEMKENAEQKVF</sequence>
<dbReference type="PROSITE" id="PS51186">
    <property type="entry name" value="GNAT"/>
    <property type="match status" value="1"/>
</dbReference>
<name>D8M6R3_BLAHO</name>
<dbReference type="AlphaFoldDB" id="D8M6R3"/>
<organism evidence="4">
    <name type="scientific">Blastocystis hominis</name>
    <dbReference type="NCBI Taxonomy" id="12968"/>
    <lineage>
        <taxon>Eukaryota</taxon>
        <taxon>Sar</taxon>
        <taxon>Stramenopiles</taxon>
        <taxon>Bigyra</taxon>
        <taxon>Opalozoa</taxon>
        <taxon>Opalinata</taxon>
        <taxon>Blastocystidae</taxon>
        <taxon>Blastocystis</taxon>
    </lineage>
</organism>
<reference evidence="4" key="1">
    <citation type="submission" date="2010-02" db="EMBL/GenBank/DDBJ databases">
        <title>Sequencing and annotation of the Blastocystis hominis genome.</title>
        <authorList>
            <person name="Wincker P."/>
        </authorList>
    </citation>
    <scope>NUCLEOTIDE SEQUENCE</scope>
    <source>
        <strain evidence="4">Singapore isolate B</strain>
    </source>
</reference>
<evidence type="ECO:0000256" key="2">
    <source>
        <dbReference type="ARBA" id="ARBA00023315"/>
    </source>
</evidence>
<dbReference type="GO" id="GO:0016747">
    <property type="term" value="F:acyltransferase activity, transferring groups other than amino-acyl groups"/>
    <property type="evidence" value="ECO:0007669"/>
    <property type="project" value="InterPro"/>
</dbReference>
<keyword evidence="5" id="KW-1185">Reference proteome</keyword>
<evidence type="ECO:0000313" key="5">
    <source>
        <dbReference type="Proteomes" id="UP000008312"/>
    </source>
</evidence>
<dbReference type="InterPro" id="IPR016181">
    <property type="entry name" value="Acyl_CoA_acyltransferase"/>
</dbReference>
<dbReference type="InterPro" id="IPR000182">
    <property type="entry name" value="GNAT_dom"/>
</dbReference>
<keyword evidence="2 4" id="KW-0012">Acyltransferase</keyword>
<dbReference type="Proteomes" id="UP000008312">
    <property type="component" value="Unassembled WGS sequence"/>
</dbReference>
<keyword evidence="1 4" id="KW-0808">Transferase</keyword>
<dbReference type="SUPFAM" id="SSF55729">
    <property type="entry name" value="Acyl-CoA N-acyltransferases (Nat)"/>
    <property type="match status" value="1"/>
</dbReference>
<dbReference type="Gene3D" id="3.40.630.30">
    <property type="match status" value="1"/>
</dbReference>
<dbReference type="PANTHER" id="PTHR42919:SF8">
    <property type="entry name" value="N-ALPHA-ACETYLTRANSFERASE 50"/>
    <property type="match status" value="1"/>
</dbReference>
<dbReference type="InParanoid" id="D8M6R3"/>
<evidence type="ECO:0000256" key="1">
    <source>
        <dbReference type="ARBA" id="ARBA00022679"/>
    </source>
</evidence>
<dbReference type="PANTHER" id="PTHR42919">
    <property type="entry name" value="N-ALPHA-ACETYLTRANSFERASE"/>
    <property type="match status" value="1"/>
</dbReference>
<evidence type="ECO:0000259" key="3">
    <source>
        <dbReference type="PROSITE" id="PS51186"/>
    </source>
</evidence>
<dbReference type="EMBL" id="FN668661">
    <property type="protein sequence ID" value="CBK23481.2"/>
    <property type="molecule type" value="Genomic_DNA"/>
</dbReference>
<gene>
    <name evidence="4" type="ORF">GSBLH_T00006629001</name>
</gene>